<comment type="caution">
    <text evidence="11">The sequence shown here is derived from an EMBL/GenBank/DDBJ whole genome shotgun (WGS) entry which is preliminary data.</text>
</comment>
<dbReference type="NCBIfam" id="TIGR00546">
    <property type="entry name" value="lnt"/>
    <property type="match status" value="1"/>
</dbReference>
<dbReference type="Pfam" id="PF20154">
    <property type="entry name" value="LNT_N"/>
    <property type="match status" value="1"/>
</dbReference>
<keyword evidence="3 9" id="KW-1003">Cell membrane</keyword>
<evidence type="ECO:0000256" key="3">
    <source>
        <dbReference type="ARBA" id="ARBA00022475"/>
    </source>
</evidence>
<evidence type="ECO:0000313" key="12">
    <source>
        <dbReference type="Proteomes" id="UP000249417"/>
    </source>
</evidence>
<feature type="transmembrane region" description="Helical" evidence="9">
    <location>
        <begin position="87"/>
        <end position="110"/>
    </location>
</feature>
<feature type="domain" description="CN hydrolase" evidence="10">
    <location>
        <begin position="233"/>
        <end position="481"/>
    </location>
</feature>
<dbReference type="PROSITE" id="PS50263">
    <property type="entry name" value="CN_HYDROLASE"/>
    <property type="match status" value="1"/>
</dbReference>
<keyword evidence="11" id="KW-0449">Lipoprotein</keyword>
<dbReference type="HAMAP" id="MF_01148">
    <property type="entry name" value="Lnt"/>
    <property type="match status" value="1"/>
</dbReference>
<keyword evidence="7 9" id="KW-0472">Membrane</keyword>
<evidence type="ECO:0000259" key="10">
    <source>
        <dbReference type="PROSITE" id="PS50263"/>
    </source>
</evidence>
<dbReference type="GO" id="GO:0005886">
    <property type="term" value="C:plasma membrane"/>
    <property type="evidence" value="ECO:0007669"/>
    <property type="project" value="UniProtKB-SubCell"/>
</dbReference>
<sequence>MTHPIFKKLSFCIASIVAGWISAFAMNPTSFWPCIFVGLSALYWLYSKTSSAGQAFGAGFFFAIGYFTTGLWWIGNALLVEGNDFAWVWPISVIGLPALLAFFTATYLALARMSANPKSFSGFCAFALFLTFSEWARGHAFTGFPWNLYGYVWADYLPIAQAAFYIGAYGLTFVTIMLAALAGFLFVSSNPLPNKIIAAGVALLVLAGMYAGGQMRLNAHETEYDIRNGLIVVQPNIPQDMKWDPIETQNNFLKIVSLSKGSIFADPQPENIFIVWPETAISPSVYMVNENMQRMNELLSSYTKSHLFLITGVLRRLASDEPKFANSVMLLGNDMRMLDVYDKYHLVPFGEFIPFQQWIPLKPVAAFKGFERGKGASTISHAGIPAFSPLICYEVIFPGNVVATEEKRPRWIVNVTNDGWYGDSAGPYQHFAQTRMRAIEEGIPVVRSANTGISGVFDAYGRTVESAGIFEEAAIVTTLPLPARETPTKVPLYWQVFLLFFSVFCILNLLKSKTYQ</sequence>
<comment type="similarity">
    <text evidence="2 9">Belongs to the CN hydrolase family. Apolipoprotein N-acyltransferase subfamily.</text>
</comment>
<organism evidence="11 12">
    <name type="scientific">Micavibrio aeruginosavorus</name>
    <dbReference type="NCBI Taxonomy" id="349221"/>
    <lineage>
        <taxon>Bacteria</taxon>
        <taxon>Pseudomonadati</taxon>
        <taxon>Bdellovibrionota</taxon>
        <taxon>Bdellovibrionia</taxon>
        <taxon>Bdellovibrionales</taxon>
        <taxon>Pseudobdellovibrionaceae</taxon>
        <taxon>Micavibrio</taxon>
    </lineage>
</organism>
<dbReference type="InterPro" id="IPR045378">
    <property type="entry name" value="LNT_N"/>
</dbReference>
<comment type="function">
    <text evidence="9">Catalyzes the phospholipid dependent N-acylation of the N-terminal cysteine of apolipoprotein, the last step in lipoprotein maturation.</text>
</comment>
<dbReference type="PANTHER" id="PTHR38686">
    <property type="entry name" value="APOLIPOPROTEIN N-ACYLTRANSFERASE"/>
    <property type="match status" value="1"/>
</dbReference>
<keyword evidence="6 9" id="KW-1133">Transmembrane helix</keyword>
<comment type="catalytic activity">
    <reaction evidence="9">
        <text>N-terminal S-1,2-diacyl-sn-glyceryl-L-cysteinyl-[lipoprotein] + a glycerophospholipid = N-acyl-S-1,2-diacyl-sn-glyceryl-L-cysteinyl-[lipoprotein] + a 2-acyl-sn-glycero-3-phospholipid + H(+)</text>
        <dbReference type="Rhea" id="RHEA:48228"/>
        <dbReference type="Rhea" id="RHEA-COMP:14681"/>
        <dbReference type="Rhea" id="RHEA-COMP:14684"/>
        <dbReference type="ChEBI" id="CHEBI:15378"/>
        <dbReference type="ChEBI" id="CHEBI:136912"/>
        <dbReference type="ChEBI" id="CHEBI:140656"/>
        <dbReference type="ChEBI" id="CHEBI:140657"/>
        <dbReference type="ChEBI" id="CHEBI:140660"/>
        <dbReference type="EC" id="2.3.1.269"/>
    </reaction>
</comment>
<comment type="subcellular location">
    <subcellularLocation>
        <location evidence="1 9">Cell membrane</location>
        <topology evidence="1 9">Multi-pass membrane protein</topology>
    </subcellularLocation>
</comment>
<feature type="transmembrane region" description="Helical" evidence="9">
    <location>
        <begin position="5"/>
        <end position="24"/>
    </location>
</feature>
<evidence type="ECO:0000256" key="4">
    <source>
        <dbReference type="ARBA" id="ARBA00022679"/>
    </source>
</evidence>
<feature type="transmembrane region" description="Helical" evidence="9">
    <location>
        <begin position="196"/>
        <end position="213"/>
    </location>
</feature>
<dbReference type="CDD" id="cd07571">
    <property type="entry name" value="ALP_N-acyl_transferase"/>
    <property type="match status" value="1"/>
</dbReference>
<dbReference type="EMBL" id="QFQB01000163">
    <property type="protein sequence ID" value="PZQ43334.1"/>
    <property type="molecule type" value="Genomic_DNA"/>
</dbReference>
<dbReference type="InterPro" id="IPR003010">
    <property type="entry name" value="C-N_Hydrolase"/>
</dbReference>
<keyword evidence="5 9" id="KW-0812">Transmembrane</keyword>
<dbReference type="Pfam" id="PF00795">
    <property type="entry name" value="CN_hydrolase"/>
    <property type="match status" value="1"/>
</dbReference>
<dbReference type="Gene3D" id="3.60.110.10">
    <property type="entry name" value="Carbon-nitrogen hydrolase"/>
    <property type="match status" value="1"/>
</dbReference>
<accession>A0A2W5MRF2</accession>
<evidence type="ECO:0000256" key="5">
    <source>
        <dbReference type="ARBA" id="ARBA00022692"/>
    </source>
</evidence>
<feature type="transmembrane region" description="Helical" evidence="9">
    <location>
        <begin position="162"/>
        <end position="187"/>
    </location>
</feature>
<dbReference type="GO" id="GO:0042158">
    <property type="term" value="P:lipoprotein biosynthetic process"/>
    <property type="evidence" value="ECO:0007669"/>
    <property type="project" value="UniProtKB-UniRule"/>
</dbReference>
<evidence type="ECO:0000256" key="6">
    <source>
        <dbReference type="ARBA" id="ARBA00022989"/>
    </source>
</evidence>
<evidence type="ECO:0000256" key="7">
    <source>
        <dbReference type="ARBA" id="ARBA00023136"/>
    </source>
</evidence>
<dbReference type="InterPro" id="IPR036526">
    <property type="entry name" value="C-N_Hydrolase_sf"/>
</dbReference>
<evidence type="ECO:0000313" key="11">
    <source>
        <dbReference type="EMBL" id="PZQ43334.1"/>
    </source>
</evidence>
<gene>
    <name evidence="9 11" type="primary">lnt</name>
    <name evidence="11" type="ORF">DI551_12345</name>
</gene>
<comment type="pathway">
    <text evidence="9">Protein modification; lipoprotein biosynthesis (N-acyl transfer).</text>
</comment>
<feature type="transmembrane region" description="Helical" evidence="9">
    <location>
        <begin position="492"/>
        <end position="510"/>
    </location>
</feature>
<dbReference type="SUPFAM" id="SSF56317">
    <property type="entry name" value="Carbon-nitrogen hydrolase"/>
    <property type="match status" value="1"/>
</dbReference>
<proteinExistence type="inferred from homology"/>
<evidence type="ECO:0000256" key="9">
    <source>
        <dbReference type="HAMAP-Rule" id="MF_01148"/>
    </source>
</evidence>
<evidence type="ECO:0000256" key="1">
    <source>
        <dbReference type="ARBA" id="ARBA00004651"/>
    </source>
</evidence>
<keyword evidence="8 9" id="KW-0012">Acyltransferase</keyword>
<evidence type="ECO:0000256" key="8">
    <source>
        <dbReference type="ARBA" id="ARBA00023315"/>
    </source>
</evidence>
<dbReference type="PANTHER" id="PTHR38686:SF1">
    <property type="entry name" value="APOLIPOPROTEIN N-ACYLTRANSFERASE"/>
    <property type="match status" value="1"/>
</dbReference>
<name>A0A2W5MRF2_9BACT</name>
<feature type="transmembrane region" description="Helical" evidence="9">
    <location>
        <begin position="55"/>
        <end position="75"/>
    </location>
</feature>
<dbReference type="UniPathway" id="UPA00666"/>
<evidence type="ECO:0000256" key="2">
    <source>
        <dbReference type="ARBA" id="ARBA00010065"/>
    </source>
</evidence>
<dbReference type="AlphaFoldDB" id="A0A2W5MRF2"/>
<protein>
    <recommendedName>
        <fullName evidence="9">Apolipoprotein N-acyltransferase</fullName>
        <shortName evidence="9">ALP N-acyltransferase</shortName>
        <ecNumber evidence="9">2.3.1.269</ecNumber>
    </recommendedName>
</protein>
<dbReference type="Proteomes" id="UP000249417">
    <property type="component" value="Unassembled WGS sequence"/>
</dbReference>
<dbReference type="InterPro" id="IPR004563">
    <property type="entry name" value="Apolipo_AcylTrfase"/>
</dbReference>
<feature type="transmembrane region" description="Helical" evidence="9">
    <location>
        <begin position="30"/>
        <end position="46"/>
    </location>
</feature>
<reference evidence="11 12" key="1">
    <citation type="submission" date="2017-08" db="EMBL/GenBank/DDBJ databases">
        <title>Infants hospitalized years apart are colonized by the same room-sourced microbial strains.</title>
        <authorList>
            <person name="Brooks B."/>
            <person name="Olm M.R."/>
            <person name="Firek B.A."/>
            <person name="Baker R."/>
            <person name="Thomas B.C."/>
            <person name="Morowitz M.J."/>
            <person name="Banfield J.F."/>
        </authorList>
    </citation>
    <scope>NUCLEOTIDE SEQUENCE [LARGE SCALE GENOMIC DNA]</scope>
    <source>
        <strain evidence="11">S2_005_002_R2_29</strain>
    </source>
</reference>
<dbReference type="GO" id="GO:0016410">
    <property type="term" value="F:N-acyltransferase activity"/>
    <property type="evidence" value="ECO:0007669"/>
    <property type="project" value="UniProtKB-UniRule"/>
</dbReference>
<keyword evidence="4 9" id="KW-0808">Transferase</keyword>
<feature type="transmembrane region" description="Helical" evidence="9">
    <location>
        <begin position="122"/>
        <end position="142"/>
    </location>
</feature>
<dbReference type="EC" id="2.3.1.269" evidence="9"/>